<evidence type="ECO:0000256" key="1">
    <source>
        <dbReference type="ARBA" id="ARBA00001049"/>
    </source>
</evidence>
<dbReference type="InterPro" id="IPR043137">
    <property type="entry name" value="GGT_ssub_C"/>
</dbReference>
<dbReference type="GO" id="GO:0006751">
    <property type="term" value="P:glutathione catabolic process"/>
    <property type="evidence" value="ECO:0007669"/>
    <property type="project" value="UniProtKB-UniRule"/>
</dbReference>
<name>A0A4D8R575_AZOBR</name>
<dbReference type="InterPro" id="IPR029055">
    <property type="entry name" value="Ntn_hydrolases_N"/>
</dbReference>
<evidence type="ECO:0000256" key="6">
    <source>
        <dbReference type="RuleBase" id="RU368036"/>
    </source>
</evidence>
<dbReference type="EC" id="2.3.2.2" evidence="6"/>
<dbReference type="GO" id="GO:0103068">
    <property type="term" value="F:leukotriene C4 gamma-glutamyl transferase activity"/>
    <property type="evidence" value="ECO:0007669"/>
    <property type="project" value="UniProtKB-EC"/>
</dbReference>
<dbReference type="GO" id="GO:0006750">
    <property type="term" value="P:glutathione biosynthetic process"/>
    <property type="evidence" value="ECO:0007669"/>
    <property type="project" value="UniProtKB-KW"/>
</dbReference>
<dbReference type="SUPFAM" id="SSF56235">
    <property type="entry name" value="N-terminal nucleophile aminohydrolases (Ntn hydrolases)"/>
    <property type="match status" value="1"/>
</dbReference>
<dbReference type="NCBIfam" id="TIGR00066">
    <property type="entry name" value="g_glut_trans"/>
    <property type="match status" value="1"/>
</dbReference>
<keyword evidence="6 7" id="KW-0012">Acyltransferase</keyword>
<comment type="similarity">
    <text evidence="6">Belongs to the gamma-glutamyltransferase family.</text>
</comment>
<dbReference type="EC" id="3.4.19.13" evidence="6"/>
<evidence type="ECO:0000256" key="4">
    <source>
        <dbReference type="PIRSR" id="PIRSR600101-1"/>
    </source>
</evidence>
<dbReference type="InterPro" id="IPR052896">
    <property type="entry name" value="GGT-like_enzyme"/>
</dbReference>
<keyword evidence="6" id="KW-0317">Glutathione biosynthesis</keyword>
<keyword evidence="7" id="KW-0614">Plasmid</keyword>
<dbReference type="PANTHER" id="PTHR43881:SF1">
    <property type="entry name" value="GAMMA-GLUTAMYLTRANSPEPTIDASE (AFU_ORTHOLOGUE AFUA_4G13580)"/>
    <property type="match status" value="1"/>
</dbReference>
<protein>
    <recommendedName>
        <fullName evidence="6">Glutathione hydrolase proenzyme</fullName>
        <ecNumber evidence="6">2.3.2.2</ecNumber>
        <ecNumber evidence="6">3.4.19.13</ecNumber>
    </recommendedName>
    <component>
        <recommendedName>
            <fullName evidence="6">Glutathione hydrolase large chain</fullName>
        </recommendedName>
    </component>
    <component>
        <recommendedName>
            <fullName evidence="6">Glutathione hydrolase small chain</fullName>
        </recommendedName>
    </component>
</protein>
<geneLocation type="plasmid" evidence="7 8">
    <name>p3</name>
</geneLocation>
<comment type="subunit">
    <text evidence="6">This enzyme consists of two polypeptide chains, which are synthesized in precursor form from a single polypeptide.</text>
</comment>
<reference evidence="7 8" key="1">
    <citation type="submission" date="2018-09" db="EMBL/GenBank/DDBJ databases">
        <title>Whole genome based analysis of evolution and adaptive divergence in Indian and Brazilian strains of Azospirillum brasilense.</title>
        <authorList>
            <person name="Singh C."/>
            <person name="Tripathi A.K."/>
        </authorList>
    </citation>
    <scope>NUCLEOTIDE SEQUENCE [LARGE SCALE GENOMIC DNA]</scope>
    <source>
        <strain evidence="7 8">MTCC4038</strain>
        <plasmid evidence="7 8">p3</plasmid>
    </source>
</reference>
<dbReference type="InterPro" id="IPR043138">
    <property type="entry name" value="GGT_lsub"/>
</dbReference>
<organism evidence="7 8">
    <name type="scientific">Azospirillum brasilense</name>
    <dbReference type="NCBI Taxonomy" id="192"/>
    <lineage>
        <taxon>Bacteria</taxon>
        <taxon>Pseudomonadati</taxon>
        <taxon>Pseudomonadota</taxon>
        <taxon>Alphaproteobacteria</taxon>
        <taxon>Rhodospirillales</taxon>
        <taxon>Azospirillaceae</taxon>
        <taxon>Azospirillum</taxon>
    </lineage>
</organism>
<dbReference type="InterPro" id="IPR000101">
    <property type="entry name" value="GGT_peptidase"/>
</dbReference>
<dbReference type="EMBL" id="CP032342">
    <property type="protein sequence ID" value="QCO12472.1"/>
    <property type="molecule type" value="Genomic_DNA"/>
</dbReference>
<keyword evidence="6 7" id="KW-0808">Transferase</keyword>
<feature type="active site" description="Nucleophile" evidence="4">
    <location>
        <position position="349"/>
    </location>
</feature>
<evidence type="ECO:0000313" key="8">
    <source>
        <dbReference type="Proteomes" id="UP000298774"/>
    </source>
</evidence>
<gene>
    <name evidence="7" type="primary">ggt</name>
    <name evidence="7" type="ORF">D3868_25785</name>
</gene>
<proteinExistence type="inferred from homology"/>
<dbReference type="UniPathway" id="UPA00204"/>
<evidence type="ECO:0000313" key="7">
    <source>
        <dbReference type="EMBL" id="QCO12472.1"/>
    </source>
</evidence>
<sequence length="526" mass="56386">MRNFEMPGRSEAFGTKGMAATSVPQATLVALDVLKTGGNAIDATIAAAAMLAVIEPTQTGIGGDCFALIKRRNQKVVAINGSGWSPLAADPDRCARLGGLIDPRSADAVTVPGALRAWHRLWCDFGSLPWEDLFRPAIAAAQDGYPVTERLARDWALQIDKLAASSETAEVFLQDGKAPAAGAIVRNSRLAKALASIATDGPEVFYEGWIAEDIVSTLRALGGVHSLEDFRDYCPAYVEPISTEYRGYRIWECPPSGQGIIVLAMANVLSRFDVAAMDPLGPERLHLLAEVARLAYAERDLLVADPAFGPVPVSNLLSPERADRMAASIRFNARLAEIAPIVEPPHKDTTYLTVVDREGTAVSFINSIFDDFGSGIMARDSGILLHNRACGFVLDRANVNCLEGRKRPMHTIIPAIVTKNDEAFMTLGVTGAHFQPIGQIQVLSNVIDYGMTVQAAIDHPRVFAHGDVLHVESTIPETCRTALAALGHKPEPAPHPLGTAQAIRIEPTGLLRGGADPRRDGVALGY</sequence>
<comment type="PTM">
    <text evidence="6">Cleaved by autocatalysis into a large and a small subunit.</text>
</comment>
<feature type="binding site" evidence="5">
    <location>
        <position position="432"/>
    </location>
    <ligand>
        <name>L-glutamate</name>
        <dbReference type="ChEBI" id="CHEBI:29985"/>
    </ligand>
</feature>
<dbReference type="Gene3D" id="1.10.246.130">
    <property type="match status" value="1"/>
</dbReference>
<comment type="pathway">
    <text evidence="6">Sulfur metabolism; glutathione metabolism.</text>
</comment>
<keyword evidence="6" id="KW-0865">Zymogen</keyword>
<comment type="catalytic activity">
    <reaction evidence="1 6">
        <text>an S-substituted glutathione + H2O = an S-substituted L-cysteinylglycine + L-glutamate</text>
        <dbReference type="Rhea" id="RHEA:59468"/>
        <dbReference type="ChEBI" id="CHEBI:15377"/>
        <dbReference type="ChEBI" id="CHEBI:29985"/>
        <dbReference type="ChEBI" id="CHEBI:90779"/>
        <dbReference type="ChEBI" id="CHEBI:143103"/>
        <dbReference type="EC" id="3.4.19.13"/>
    </reaction>
</comment>
<dbReference type="Gene3D" id="3.60.20.40">
    <property type="match status" value="1"/>
</dbReference>
<accession>A0A4D8R575</accession>
<dbReference type="Pfam" id="PF01019">
    <property type="entry name" value="G_glu_transpept"/>
    <property type="match status" value="1"/>
</dbReference>
<dbReference type="AlphaFoldDB" id="A0A4D8R575"/>
<dbReference type="Proteomes" id="UP000298774">
    <property type="component" value="Plasmid p3"/>
</dbReference>
<comment type="catalytic activity">
    <reaction evidence="2 6">
        <text>glutathione + H2O = L-cysteinylglycine + L-glutamate</text>
        <dbReference type="Rhea" id="RHEA:28807"/>
        <dbReference type="ChEBI" id="CHEBI:15377"/>
        <dbReference type="ChEBI" id="CHEBI:29985"/>
        <dbReference type="ChEBI" id="CHEBI:57925"/>
        <dbReference type="ChEBI" id="CHEBI:61694"/>
        <dbReference type="EC" id="3.4.19.13"/>
    </reaction>
</comment>
<comment type="catalytic activity">
    <reaction evidence="3 6">
        <text>an N-terminal (5-L-glutamyl)-[peptide] + an alpha-amino acid = 5-L-glutamyl amino acid + an N-terminal L-alpha-aminoacyl-[peptide]</text>
        <dbReference type="Rhea" id="RHEA:23904"/>
        <dbReference type="Rhea" id="RHEA-COMP:9780"/>
        <dbReference type="Rhea" id="RHEA-COMP:9795"/>
        <dbReference type="ChEBI" id="CHEBI:77644"/>
        <dbReference type="ChEBI" id="CHEBI:78597"/>
        <dbReference type="ChEBI" id="CHEBI:78599"/>
        <dbReference type="ChEBI" id="CHEBI:78608"/>
        <dbReference type="EC" id="2.3.2.2"/>
    </reaction>
</comment>
<keyword evidence="6" id="KW-0378">Hydrolase</keyword>
<evidence type="ECO:0000256" key="5">
    <source>
        <dbReference type="PIRSR" id="PIRSR600101-2"/>
    </source>
</evidence>
<dbReference type="PANTHER" id="PTHR43881">
    <property type="entry name" value="GAMMA-GLUTAMYLTRANSPEPTIDASE (AFU_ORTHOLOGUE AFUA_4G13580)"/>
    <property type="match status" value="1"/>
</dbReference>
<evidence type="ECO:0000256" key="3">
    <source>
        <dbReference type="ARBA" id="ARBA00047417"/>
    </source>
</evidence>
<evidence type="ECO:0000256" key="2">
    <source>
        <dbReference type="ARBA" id="ARBA00001089"/>
    </source>
</evidence>
<dbReference type="PRINTS" id="PR01210">
    <property type="entry name" value="GGTRANSPTASE"/>
</dbReference>
<dbReference type="GO" id="GO:0036374">
    <property type="term" value="F:glutathione hydrolase activity"/>
    <property type="evidence" value="ECO:0007669"/>
    <property type="project" value="UniProtKB-UniRule"/>
</dbReference>